<organism evidence="1 2">
    <name type="scientific">Methylocystis parvus</name>
    <dbReference type="NCBI Taxonomy" id="134"/>
    <lineage>
        <taxon>Bacteria</taxon>
        <taxon>Pseudomonadati</taxon>
        <taxon>Pseudomonadota</taxon>
        <taxon>Alphaproteobacteria</taxon>
        <taxon>Hyphomicrobiales</taxon>
        <taxon>Methylocystaceae</taxon>
        <taxon>Methylocystis</taxon>
    </lineage>
</organism>
<protein>
    <submittedName>
        <fullName evidence="1">Uncharacterized protein</fullName>
    </submittedName>
</protein>
<dbReference type="EMBL" id="CP044331">
    <property type="protein sequence ID" value="QGM96244.1"/>
    <property type="molecule type" value="Genomic_DNA"/>
</dbReference>
<sequence>MATNTSPAGKTPFGDRQPRKLLARFLATLGEADGRIATFPVSPLQAAGLVAIPGVGRGEVKLRTVATWWLHEPAWHCVYADFRRLTY</sequence>
<name>A0A6B8LXR9_9HYPH</name>
<evidence type="ECO:0000313" key="2">
    <source>
        <dbReference type="Proteomes" id="UP000422569"/>
    </source>
</evidence>
<proteinExistence type="predicted"/>
<dbReference type="Proteomes" id="UP000422569">
    <property type="component" value="Chromosome"/>
</dbReference>
<keyword evidence="2" id="KW-1185">Reference proteome</keyword>
<accession>A0A6B8LXR9</accession>
<dbReference type="KEGG" id="mpar:F7D14_01225"/>
<dbReference type="RefSeq" id="WP_154419617.1">
    <property type="nucleotide sequence ID" value="NZ_CP044331.1"/>
</dbReference>
<reference evidence="1 2" key="1">
    <citation type="submission" date="2019-09" db="EMBL/GenBank/DDBJ databases">
        <title>Isolation and complete genome sequencing of Methylocystis species.</title>
        <authorList>
            <person name="Rumah B.L."/>
            <person name="Stead C.E."/>
            <person name="Stevens B.C."/>
            <person name="Minton N.P."/>
            <person name="Grosse-Honebrink A."/>
            <person name="Zhang Y."/>
        </authorList>
    </citation>
    <scope>NUCLEOTIDE SEQUENCE [LARGE SCALE GENOMIC DNA]</scope>
    <source>
        <strain evidence="1 2">BRCS2</strain>
    </source>
</reference>
<gene>
    <name evidence="1" type="ORF">F7D14_01225</name>
</gene>
<dbReference type="AlphaFoldDB" id="A0A6B8LXR9"/>
<evidence type="ECO:0000313" key="1">
    <source>
        <dbReference type="EMBL" id="QGM96244.1"/>
    </source>
</evidence>